<dbReference type="KEGG" id="ccoe:CETAM_12695"/>
<protein>
    <submittedName>
        <fullName evidence="1">Uncharacterized protein</fullName>
    </submittedName>
</protein>
<accession>A0A6B8W183</accession>
<dbReference type="EMBL" id="CP046453">
    <property type="protein sequence ID" value="QGU05767.1"/>
    <property type="molecule type" value="Genomic_DNA"/>
</dbReference>
<reference evidence="1 2" key="1">
    <citation type="journal article" date="2021" name="Int. J. Syst. Evol. Microbiol.">
        <title>Classification of three corynebacterial strains isolated from a small paddock in North Rhine-Westphalia: proposal of &lt;i&gt;Corynebacterium kalinowskii&lt;/i&gt; sp. nov., &lt;i&gt;Corynebacterium comes&lt;/i&gt; sp. nov. and &lt;i&gt;Corynebacterium occultum&lt;/i&gt; sp. nov.</title>
        <authorList>
            <person name="Schaffert L."/>
            <person name="Ruwe M."/>
            <person name="Milse J."/>
            <person name="Hanuschka K."/>
            <person name="Ortseifen V."/>
            <person name="Droste J."/>
            <person name="Brandt D."/>
            <person name="Schl L."/>
            <person name="Kutter Y."/>
            <person name="Vinke S."/>
            <person name="Vieh P."/>
            <person name="Jacob L."/>
            <person name="L N.C."/>
            <person name="Schulte-Berndt E."/>
            <person name="Hain C."/>
            <person name="Linder M."/>
            <person name="Schmidt P."/>
            <person name="Wollenschl L."/>
            <person name="Luttermann T."/>
            <person name="Thieme E."/>
            <person name="Hassa J."/>
            <person name="Haak M."/>
            <person name="Wittchen M."/>
            <person name="Mentz A."/>
            <person name="Persicke M."/>
            <person name="Busche T."/>
            <person name="R C."/>
        </authorList>
    </citation>
    <scope>NUCLEOTIDE SEQUENCE [LARGE SCALE GENOMIC DNA]</scope>
    <source>
        <strain evidence="1 2">2019</strain>
    </source>
</reference>
<organism evidence="1 2">
    <name type="scientific">Corynebacterium comes</name>
    <dbReference type="NCBI Taxonomy" id="2675218"/>
    <lineage>
        <taxon>Bacteria</taxon>
        <taxon>Bacillati</taxon>
        <taxon>Actinomycetota</taxon>
        <taxon>Actinomycetes</taxon>
        <taxon>Mycobacteriales</taxon>
        <taxon>Corynebacteriaceae</taxon>
        <taxon>Corynebacterium</taxon>
    </lineage>
</organism>
<dbReference type="Proteomes" id="UP000425178">
    <property type="component" value="Chromosome"/>
</dbReference>
<proteinExistence type="predicted"/>
<evidence type="ECO:0000313" key="1">
    <source>
        <dbReference type="EMBL" id="QGU05767.1"/>
    </source>
</evidence>
<name>A0A6B8W183_9CORY</name>
<sequence>MVVGMLARVLPRTAADLEEVLKEILAVTNFATAGWIVSCGRTTRMGD</sequence>
<evidence type="ECO:0000313" key="2">
    <source>
        <dbReference type="Proteomes" id="UP000425178"/>
    </source>
</evidence>
<gene>
    <name evidence="1" type="ORF">CETAM_12695</name>
</gene>
<keyword evidence="2" id="KW-1185">Reference proteome</keyword>
<dbReference type="AlphaFoldDB" id="A0A6B8W183"/>